<sequence>LFIIYILSFAPTDAKIVTGSDDGTARIWDFAKCAEEKVLRGHGSDVRSVDWHPQKGLVCTGSRDSQQPVKLWDPKSGLCLATLHEHKNSVMAVQWNKNGNWLLTGSKDHLIKMYDIRMMREMYTYRGHKKEVTALAWHPIHESLFVSGGGDGSLAYWLVNNEKKLGFLEHAHDQAVWTLEWHPLGHILASGSNDNNTKFWSRNRPGDTQEDIFGLASFSSNTTHATVKEPRVDTDEEVITKPVIPGMGLDDDVFQELEKKETQQIVGGPSTGTGALGGPLLVPEDPNARMQSANIGAKRTLIKQPPPKKAQRQFERMWNVAKPTGGDDFDEEMPEEGSFRKTKTSLLGPPPPSMLSASKGLEGQRSFSPQPMSYKGEHGNPSQANTHSAGSQRVSSSGGDLGITIAEAQQQKAPSASLLGLAQLRIPSSSSNQPWASPSQGAAVAAAALIQQVNNQNTLTHTQSTIQQETMAAPFSVAPIASLPFPQAAAVGSQLIWPSLLQSQSQNLDTDYRTGAAVSSLVIPNVVASGGTGADDVDLRNQQASSSSSSWRTPASTSSDPHLSNPRDAESDMGSSKIHDPRMRRGSSRNSLNQLDRDSDGPLNTGKSLLGPPPLQMRDPRRKPQSSQAPQKTDGEYESRYESHKAPSRTWMPTINDSGSQPYNGPRSAANDSSMPSRNKGYGSGNSGGRSSYDDYDGRGYGKQCNSGGGPMRRGALIDRGRGRDRNRRQPY</sequence>
<dbReference type="CDD" id="cd00200">
    <property type="entry name" value="WD40"/>
    <property type="match status" value="1"/>
</dbReference>
<feature type="repeat" description="WD" evidence="5">
    <location>
        <begin position="4"/>
        <end position="29"/>
    </location>
</feature>
<dbReference type="PRINTS" id="PR00320">
    <property type="entry name" value="GPROTEINBRPT"/>
</dbReference>
<dbReference type="Proteomes" id="UP000046393">
    <property type="component" value="Unplaced"/>
</dbReference>
<dbReference type="InterPro" id="IPR001680">
    <property type="entry name" value="WD40_rpt"/>
</dbReference>
<keyword evidence="3" id="KW-0677">Repeat</keyword>
<dbReference type="InterPro" id="IPR015943">
    <property type="entry name" value="WD40/YVTN_repeat-like_dom_sf"/>
</dbReference>
<evidence type="ECO:0000313" key="8">
    <source>
        <dbReference type="WBParaSite" id="SMUV_0000114101-mRNA-1"/>
    </source>
</evidence>
<name>A0A0N5AAG5_9BILA</name>
<evidence type="ECO:0000256" key="3">
    <source>
        <dbReference type="ARBA" id="ARBA00022737"/>
    </source>
</evidence>
<accession>A0A0N5AAG5</accession>
<feature type="repeat" description="WD" evidence="5">
    <location>
        <begin position="125"/>
        <end position="167"/>
    </location>
</feature>
<evidence type="ECO:0000256" key="5">
    <source>
        <dbReference type="PROSITE-ProRule" id="PRU00221"/>
    </source>
</evidence>
<organism evidence="7 8">
    <name type="scientific">Syphacia muris</name>
    <dbReference type="NCBI Taxonomy" id="451379"/>
    <lineage>
        <taxon>Eukaryota</taxon>
        <taxon>Metazoa</taxon>
        <taxon>Ecdysozoa</taxon>
        <taxon>Nematoda</taxon>
        <taxon>Chromadorea</taxon>
        <taxon>Rhabditida</taxon>
        <taxon>Spirurina</taxon>
        <taxon>Oxyuridomorpha</taxon>
        <taxon>Oxyuroidea</taxon>
        <taxon>Oxyuridae</taxon>
        <taxon>Syphacia</taxon>
    </lineage>
</organism>
<feature type="compositionally biased region" description="Polar residues" evidence="6">
    <location>
        <begin position="651"/>
        <end position="663"/>
    </location>
</feature>
<dbReference type="STRING" id="451379.A0A0N5AAG5"/>
<evidence type="ECO:0000256" key="1">
    <source>
        <dbReference type="ARBA" id="ARBA00004123"/>
    </source>
</evidence>
<dbReference type="Pfam" id="PF00400">
    <property type="entry name" value="WD40"/>
    <property type="match status" value="5"/>
</dbReference>
<dbReference type="GO" id="GO:0005847">
    <property type="term" value="C:mRNA cleavage and polyadenylation specificity factor complex"/>
    <property type="evidence" value="ECO:0007669"/>
    <property type="project" value="TreeGrafter"/>
</dbReference>
<evidence type="ECO:0000256" key="2">
    <source>
        <dbReference type="ARBA" id="ARBA00022574"/>
    </source>
</evidence>
<evidence type="ECO:0000256" key="4">
    <source>
        <dbReference type="ARBA" id="ARBA00023242"/>
    </source>
</evidence>
<feature type="repeat" description="WD" evidence="5">
    <location>
        <begin position="83"/>
        <end position="124"/>
    </location>
</feature>
<dbReference type="GO" id="GO:0031124">
    <property type="term" value="P:mRNA 3'-end processing"/>
    <property type="evidence" value="ECO:0007669"/>
    <property type="project" value="InterPro"/>
</dbReference>
<feature type="compositionally biased region" description="Polar residues" evidence="6">
    <location>
        <begin position="380"/>
        <end position="398"/>
    </location>
</feature>
<proteinExistence type="predicted"/>
<dbReference type="FunFam" id="2.130.10.10:FF:000237">
    <property type="entry name" value="Flowering time control protein FY"/>
    <property type="match status" value="1"/>
</dbReference>
<dbReference type="Gene3D" id="2.130.10.10">
    <property type="entry name" value="YVTN repeat-like/Quinoprotein amine dehydrogenase"/>
    <property type="match status" value="2"/>
</dbReference>
<feature type="region of interest" description="Disordered" evidence="6">
    <location>
        <begin position="530"/>
        <end position="732"/>
    </location>
</feature>
<keyword evidence="7" id="KW-1185">Reference proteome</keyword>
<feature type="compositionally biased region" description="Basic and acidic residues" evidence="6">
    <location>
        <begin position="633"/>
        <end position="645"/>
    </location>
</feature>
<dbReference type="PROSITE" id="PS50082">
    <property type="entry name" value="WD_REPEATS_2"/>
    <property type="match status" value="4"/>
</dbReference>
<dbReference type="AlphaFoldDB" id="A0A0N5AAG5"/>
<dbReference type="SMART" id="SM00320">
    <property type="entry name" value="WD40"/>
    <property type="match status" value="5"/>
</dbReference>
<keyword evidence="2 5" id="KW-0853">WD repeat</keyword>
<evidence type="ECO:0000313" key="7">
    <source>
        <dbReference type="Proteomes" id="UP000046393"/>
    </source>
</evidence>
<dbReference type="PANTHER" id="PTHR22836">
    <property type="entry name" value="WD40 REPEAT PROTEIN"/>
    <property type="match status" value="1"/>
</dbReference>
<reference evidence="8" key="1">
    <citation type="submission" date="2017-02" db="UniProtKB">
        <authorList>
            <consortium name="WormBaseParasite"/>
        </authorList>
    </citation>
    <scope>IDENTIFICATION</scope>
</reference>
<dbReference type="InterPro" id="IPR036322">
    <property type="entry name" value="WD40_repeat_dom_sf"/>
</dbReference>
<protein>
    <submittedName>
        <fullName evidence="8">WD_REPEATS_REGION domain-containing protein</fullName>
    </submittedName>
</protein>
<comment type="subcellular location">
    <subcellularLocation>
        <location evidence="1">Nucleus</location>
    </subcellularLocation>
</comment>
<dbReference type="InterPro" id="IPR020472">
    <property type="entry name" value="WD40_PAC1"/>
</dbReference>
<feature type="compositionally biased region" description="Low complexity" evidence="6">
    <location>
        <begin position="544"/>
        <end position="559"/>
    </location>
</feature>
<dbReference type="PANTHER" id="PTHR22836:SF0">
    <property type="entry name" value="PRE-MRNA 3' END PROCESSING PROTEIN WDR33"/>
    <property type="match status" value="1"/>
</dbReference>
<feature type="region of interest" description="Disordered" evidence="6">
    <location>
        <begin position="321"/>
        <end position="398"/>
    </location>
</feature>
<evidence type="ECO:0000256" key="6">
    <source>
        <dbReference type="SAM" id="MobiDB-lite"/>
    </source>
</evidence>
<dbReference type="SUPFAM" id="SSF50978">
    <property type="entry name" value="WD40 repeat-like"/>
    <property type="match status" value="1"/>
</dbReference>
<dbReference type="InterPro" id="IPR045245">
    <property type="entry name" value="Pfs2-like"/>
</dbReference>
<dbReference type="PROSITE" id="PS50294">
    <property type="entry name" value="WD_REPEATS_REGION"/>
    <property type="match status" value="4"/>
</dbReference>
<keyword evidence="4" id="KW-0539">Nucleus</keyword>
<dbReference type="WBParaSite" id="SMUV_0000114101-mRNA-1">
    <property type="protein sequence ID" value="SMUV_0000114101-mRNA-1"/>
    <property type="gene ID" value="SMUV_0000114101"/>
</dbReference>
<feature type="repeat" description="WD" evidence="5">
    <location>
        <begin position="169"/>
        <end position="201"/>
    </location>
</feature>